<accession>A0A2M7AS55</accession>
<reference evidence="2" key="1">
    <citation type="submission" date="2017-09" db="EMBL/GenBank/DDBJ databases">
        <title>Depth-based differentiation of microbial function through sediment-hosted aquifers and enrichment of novel symbionts in the deep terrestrial subsurface.</title>
        <authorList>
            <person name="Probst A.J."/>
            <person name="Ladd B."/>
            <person name="Jarett J.K."/>
            <person name="Geller-Mcgrath D.E."/>
            <person name="Sieber C.M.K."/>
            <person name="Emerson J.B."/>
            <person name="Anantharaman K."/>
            <person name="Thomas B.C."/>
            <person name="Malmstrom R."/>
            <person name="Stieglmeier M."/>
            <person name="Klingl A."/>
            <person name="Woyke T."/>
            <person name="Ryan C.M."/>
            <person name="Banfield J.F."/>
        </authorList>
    </citation>
    <scope>NUCLEOTIDE SEQUENCE [LARGE SCALE GENOMIC DNA]</scope>
</reference>
<evidence type="ECO:0000313" key="1">
    <source>
        <dbReference type="EMBL" id="PIU73441.1"/>
    </source>
</evidence>
<sequence length="80" mass="9097">MKVRTSIKQNFEIRDGRIFVGGVELLVRSGITPAYLPETRKKALPRRKKYNFPPDQGGARSFLTTPAADDEEFQIEMKIA</sequence>
<organism evidence="1 2">
    <name type="scientific">Candidatus Shapirobacteria bacterium CG06_land_8_20_14_3_00_40_12</name>
    <dbReference type="NCBI Taxonomy" id="1974881"/>
    <lineage>
        <taxon>Bacteria</taxon>
        <taxon>Candidatus Shapironibacteriota</taxon>
    </lineage>
</organism>
<dbReference type="AlphaFoldDB" id="A0A2M7AS55"/>
<evidence type="ECO:0000313" key="2">
    <source>
        <dbReference type="Proteomes" id="UP000231407"/>
    </source>
</evidence>
<dbReference type="Proteomes" id="UP000231407">
    <property type="component" value="Unassembled WGS sequence"/>
</dbReference>
<name>A0A2M7AS55_9BACT</name>
<gene>
    <name evidence="1" type="ORF">COS78_02305</name>
</gene>
<protein>
    <submittedName>
        <fullName evidence="1">Uncharacterized protein</fullName>
    </submittedName>
</protein>
<proteinExistence type="predicted"/>
<dbReference type="EMBL" id="PEWA01000027">
    <property type="protein sequence ID" value="PIU73441.1"/>
    <property type="molecule type" value="Genomic_DNA"/>
</dbReference>
<comment type="caution">
    <text evidence="1">The sequence shown here is derived from an EMBL/GenBank/DDBJ whole genome shotgun (WGS) entry which is preliminary data.</text>
</comment>